<evidence type="ECO:0000313" key="7">
    <source>
        <dbReference type="EMBL" id="MBJ7608008.1"/>
    </source>
</evidence>
<feature type="compositionally biased region" description="Gly residues" evidence="3">
    <location>
        <begin position="104"/>
        <end position="113"/>
    </location>
</feature>
<evidence type="ECO:0000259" key="6">
    <source>
        <dbReference type="Pfam" id="PF00127"/>
    </source>
</evidence>
<keyword evidence="5" id="KW-0732">Signal</keyword>
<dbReference type="InterPro" id="IPR052721">
    <property type="entry name" value="ET_Amicyanin"/>
</dbReference>
<feature type="signal peptide" evidence="5">
    <location>
        <begin position="1"/>
        <end position="31"/>
    </location>
</feature>
<feature type="region of interest" description="Disordered" evidence="3">
    <location>
        <begin position="89"/>
        <end position="121"/>
    </location>
</feature>
<protein>
    <recommendedName>
        <fullName evidence="6">Blue (type 1) copper domain-containing protein</fullName>
    </recommendedName>
</protein>
<gene>
    <name evidence="7" type="ORF">JF887_01055</name>
</gene>
<dbReference type="SUPFAM" id="SSF49503">
    <property type="entry name" value="Cupredoxins"/>
    <property type="match status" value="1"/>
</dbReference>
<keyword evidence="4" id="KW-0812">Transmembrane</keyword>
<dbReference type="GO" id="GO:0009055">
    <property type="term" value="F:electron transfer activity"/>
    <property type="evidence" value="ECO:0007669"/>
    <property type="project" value="InterPro"/>
</dbReference>
<keyword evidence="2" id="KW-0186">Copper</keyword>
<dbReference type="PANTHER" id="PTHR36507">
    <property type="entry name" value="BLL1555 PROTEIN"/>
    <property type="match status" value="1"/>
</dbReference>
<evidence type="ECO:0000256" key="3">
    <source>
        <dbReference type="SAM" id="MobiDB-lite"/>
    </source>
</evidence>
<feature type="compositionally biased region" description="Low complexity" evidence="3">
    <location>
        <begin position="196"/>
        <end position="222"/>
    </location>
</feature>
<dbReference type="GO" id="GO:0005507">
    <property type="term" value="F:copper ion binding"/>
    <property type="evidence" value="ECO:0007669"/>
    <property type="project" value="InterPro"/>
</dbReference>
<proteinExistence type="predicted"/>
<evidence type="ECO:0000256" key="5">
    <source>
        <dbReference type="SAM" id="SignalP"/>
    </source>
</evidence>
<feature type="compositionally biased region" description="Pro residues" evidence="3">
    <location>
        <begin position="173"/>
        <end position="195"/>
    </location>
</feature>
<sequence length="263" mass="25940">MTHRRRAAGLAALASLIVAAAVLLSPRSSLAAESASVKIAVAGPSTTCAGDVKSLGSYCYQPPSLTVASGTTVTWTNDTGAVHTVTRCPTKAQAKPTPQPCAGQDGGTGGDTGFGSTADIPPSRSYTFTFTSPGTYVYYSVPDGYAALHGDVSVTAATPSPASTPLVFSLPPGNGPPPTAPPSPTPTPAPTPSDTPSPSDTGPVALVTPSSLASSSPSPSGVVGAIDKGGGASSLLVIALVLMALSGVGALAYRQLRSRPPVV</sequence>
<dbReference type="InterPro" id="IPR000923">
    <property type="entry name" value="BlueCu_1"/>
</dbReference>
<keyword evidence="4" id="KW-1133">Transmembrane helix</keyword>
<feature type="domain" description="Blue (type 1) copper" evidence="6">
    <location>
        <begin position="56"/>
        <end position="154"/>
    </location>
</feature>
<evidence type="ECO:0000313" key="8">
    <source>
        <dbReference type="Proteomes" id="UP000614410"/>
    </source>
</evidence>
<dbReference type="InterPro" id="IPR008972">
    <property type="entry name" value="Cupredoxin"/>
</dbReference>
<dbReference type="PANTHER" id="PTHR36507:SF1">
    <property type="entry name" value="BLL1555 PROTEIN"/>
    <property type="match status" value="1"/>
</dbReference>
<dbReference type="AlphaFoldDB" id="A0A934KAQ5"/>
<feature type="chain" id="PRO_5037872126" description="Blue (type 1) copper domain-containing protein" evidence="5">
    <location>
        <begin position="32"/>
        <end position="263"/>
    </location>
</feature>
<dbReference type="Proteomes" id="UP000614410">
    <property type="component" value="Unassembled WGS sequence"/>
</dbReference>
<evidence type="ECO:0000256" key="4">
    <source>
        <dbReference type="SAM" id="Phobius"/>
    </source>
</evidence>
<feature type="region of interest" description="Disordered" evidence="3">
    <location>
        <begin position="159"/>
        <end position="222"/>
    </location>
</feature>
<keyword evidence="4" id="KW-0472">Membrane</keyword>
<dbReference type="Gene3D" id="2.60.40.420">
    <property type="entry name" value="Cupredoxins - blue copper proteins"/>
    <property type="match status" value="1"/>
</dbReference>
<feature type="transmembrane region" description="Helical" evidence="4">
    <location>
        <begin position="235"/>
        <end position="253"/>
    </location>
</feature>
<organism evidence="7 8">
    <name type="scientific">Candidatus Amunia macphersoniae</name>
    <dbReference type="NCBI Taxonomy" id="3127014"/>
    <lineage>
        <taxon>Bacteria</taxon>
        <taxon>Bacillati</taxon>
        <taxon>Candidatus Dormiibacterota</taxon>
        <taxon>Candidatus Dormibacteria</taxon>
        <taxon>Candidatus Aeolococcales</taxon>
        <taxon>Candidatus Aeolococcaceae</taxon>
        <taxon>Candidatus Amunia</taxon>
    </lineage>
</organism>
<comment type="caution">
    <text evidence="7">The sequence shown here is derived from an EMBL/GenBank/DDBJ whole genome shotgun (WGS) entry which is preliminary data.</text>
</comment>
<evidence type="ECO:0000256" key="2">
    <source>
        <dbReference type="ARBA" id="ARBA00023008"/>
    </source>
</evidence>
<keyword evidence="1" id="KW-0479">Metal-binding</keyword>
<evidence type="ECO:0000256" key="1">
    <source>
        <dbReference type="ARBA" id="ARBA00022723"/>
    </source>
</evidence>
<dbReference type="EMBL" id="JAEKNN010000005">
    <property type="protein sequence ID" value="MBJ7608008.1"/>
    <property type="molecule type" value="Genomic_DNA"/>
</dbReference>
<dbReference type="Pfam" id="PF00127">
    <property type="entry name" value="Copper-bind"/>
    <property type="match status" value="1"/>
</dbReference>
<accession>A0A934KAQ5</accession>
<reference evidence="7 8" key="1">
    <citation type="submission" date="2020-10" db="EMBL/GenBank/DDBJ databases">
        <title>Ca. Dormibacterota MAGs.</title>
        <authorList>
            <person name="Montgomery K."/>
        </authorList>
    </citation>
    <scope>NUCLEOTIDE SEQUENCE [LARGE SCALE GENOMIC DNA]</scope>
    <source>
        <strain evidence="7">Mitchell_Peninsula_5</strain>
    </source>
</reference>
<name>A0A934KAQ5_9BACT</name>